<dbReference type="RefSeq" id="WP_302041863.1">
    <property type="nucleotide sequence ID" value="NZ_JAUKPO010000042.1"/>
</dbReference>
<name>A0ABT8RIR4_9BACT</name>
<gene>
    <name evidence="1" type="ORF">Q0590_32615</name>
</gene>
<accession>A0ABT8RIR4</accession>
<evidence type="ECO:0000313" key="1">
    <source>
        <dbReference type="EMBL" id="MDO1451063.1"/>
    </source>
</evidence>
<organism evidence="1 2">
    <name type="scientific">Rhodocytophaga aerolata</name>
    <dbReference type="NCBI Taxonomy" id="455078"/>
    <lineage>
        <taxon>Bacteria</taxon>
        <taxon>Pseudomonadati</taxon>
        <taxon>Bacteroidota</taxon>
        <taxon>Cytophagia</taxon>
        <taxon>Cytophagales</taxon>
        <taxon>Rhodocytophagaceae</taxon>
        <taxon>Rhodocytophaga</taxon>
    </lineage>
</organism>
<reference evidence="1" key="1">
    <citation type="submission" date="2023-07" db="EMBL/GenBank/DDBJ databases">
        <title>The genome sequence of Rhodocytophaga aerolata KACC 12507.</title>
        <authorList>
            <person name="Zhang X."/>
        </authorList>
    </citation>
    <scope>NUCLEOTIDE SEQUENCE</scope>
    <source>
        <strain evidence="1">KACC 12507</strain>
    </source>
</reference>
<evidence type="ECO:0000313" key="2">
    <source>
        <dbReference type="Proteomes" id="UP001168528"/>
    </source>
</evidence>
<dbReference type="Proteomes" id="UP001168528">
    <property type="component" value="Unassembled WGS sequence"/>
</dbReference>
<dbReference type="EMBL" id="JAUKPO010000042">
    <property type="protein sequence ID" value="MDO1451063.1"/>
    <property type="molecule type" value="Genomic_DNA"/>
</dbReference>
<sequence length="139" mass="16312">MYRKQSWMCLITNDEKTAKKLWHLRGEVETCQGIYTNKLLAITIYSIKREKEGIAVSLMSFYKNMLTTVIDATYKYDFNEENSFLPESIKDKSASLVELVVSFEIFRNMHWLKPNILHAKNRSRTKPSIVSIRTNLLSR</sequence>
<proteinExistence type="predicted"/>
<protein>
    <submittedName>
        <fullName evidence="1">Uncharacterized protein</fullName>
    </submittedName>
</protein>
<keyword evidence="2" id="KW-1185">Reference proteome</keyword>
<comment type="caution">
    <text evidence="1">The sequence shown here is derived from an EMBL/GenBank/DDBJ whole genome shotgun (WGS) entry which is preliminary data.</text>
</comment>